<keyword evidence="2" id="KW-0812">Transmembrane</keyword>
<feature type="domain" description="STAS" evidence="3">
    <location>
        <begin position="1"/>
        <end position="64"/>
    </location>
</feature>
<sequence length="354" mass="37521">MIATAGGLAPVLAAVRPKAAARPLSLDLSALDAVDTVGALLLLRLVDRLEADGIPVAMTGARPEHATLIDAVHRADRSCEPSKPTDPHPILAMVERTGRAAVQVGRDLRDLLNFLGMMVTALVGTLLRPRRLRLTAVVHHMEQTGLNALPIVGLLSFLIGVVLAYQGADQLRQFGAELFVVNLLGISILREIGILMTSIIIAGRSGSAFTAQIGTMNVNLEIDALRTLGLDPMELLVLPRALALMITLPLLAFYADVVGLLGGAVMCYFVLDISFGQFVQQLHGAITLSTLMVGLSKAPVFAFVIALVGCYEGLRVSGSAESVGRLTTRSVVVGIFLVIVLDALFSILFSYLGV</sequence>
<proteinExistence type="inferred from homology"/>
<protein>
    <submittedName>
        <fullName evidence="4">ABC transporter permease</fullName>
    </submittedName>
</protein>
<dbReference type="PANTHER" id="PTHR30188:SF3">
    <property type="entry name" value="ABC TRANSPORTER PERMEASE"/>
    <property type="match status" value="1"/>
</dbReference>
<organism evidence="4 5">
    <name type="scientific">Skermanella stibiiresistens SB22</name>
    <dbReference type="NCBI Taxonomy" id="1385369"/>
    <lineage>
        <taxon>Bacteria</taxon>
        <taxon>Pseudomonadati</taxon>
        <taxon>Pseudomonadota</taxon>
        <taxon>Alphaproteobacteria</taxon>
        <taxon>Rhodospirillales</taxon>
        <taxon>Azospirillaceae</taxon>
        <taxon>Skermanella</taxon>
    </lineage>
</organism>
<evidence type="ECO:0000259" key="3">
    <source>
        <dbReference type="PROSITE" id="PS50801"/>
    </source>
</evidence>
<dbReference type="InterPro" id="IPR036513">
    <property type="entry name" value="STAS_dom_sf"/>
</dbReference>
<feature type="transmembrane region" description="Helical" evidence="2">
    <location>
        <begin position="331"/>
        <end position="352"/>
    </location>
</feature>
<dbReference type="AlphaFoldDB" id="W9H8W6"/>
<dbReference type="PROSITE" id="PS50801">
    <property type="entry name" value="STAS"/>
    <property type="match status" value="1"/>
</dbReference>
<dbReference type="PATRIC" id="fig|1385369.3.peg.1853"/>
<dbReference type="STRING" id="1385369.N825_31070"/>
<accession>W9H8W6</accession>
<evidence type="ECO:0000313" key="4">
    <source>
        <dbReference type="EMBL" id="EWY41107.1"/>
    </source>
</evidence>
<dbReference type="Proteomes" id="UP000019486">
    <property type="component" value="Unassembled WGS sequence"/>
</dbReference>
<feature type="transmembrane region" description="Helical" evidence="2">
    <location>
        <begin position="111"/>
        <end position="127"/>
    </location>
</feature>
<evidence type="ECO:0000313" key="5">
    <source>
        <dbReference type="Proteomes" id="UP000019486"/>
    </source>
</evidence>
<keyword evidence="5" id="KW-1185">Reference proteome</keyword>
<dbReference type="Pfam" id="PF02405">
    <property type="entry name" value="MlaE"/>
    <property type="match status" value="1"/>
</dbReference>
<comment type="caution">
    <text evidence="4">The sequence shown here is derived from an EMBL/GenBank/DDBJ whole genome shotgun (WGS) entry which is preliminary data.</text>
</comment>
<dbReference type="InterPro" id="IPR003453">
    <property type="entry name" value="ABC_MlaE_roteobac"/>
</dbReference>
<keyword evidence="2" id="KW-0997">Cell inner membrane</keyword>
<feature type="transmembrane region" description="Helical" evidence="2">
    <location>
        <begin position="148"/>
        <end position="167"/>
    </location>
</feature>
<keyword evidence="2" id="KW-1003">Cell membrane</keyword>
<dbReference type="InterPro" id="IPR002645">
    <property type="entry name" value="STAS_dom"/>
</dbReference>
<dbReference type="SUPFAM" id="SSF52091">
    <property type="entry name" value="SpoIIaa-like"/>
    <property type="match status" value="1"/>
</dbReference>
<dbReference type="EMBL" id="AVFL01000005">
    <property type="protein sequence ID" value="EWY41107.1"/>
    <property type="molecule type" value="Genomic_DNA"/>
</dbReference>
<gene>
    <name evidence="4" type="ORF">N825_31070</name>
</gene>
<comment type="similarity">
    <text evidence="2">Belongs to the MlaE permease family.</text>
</comment>
<keyword evidence="2" id="KW-1133">Transmembrane helix</keyword>
<keyword evidence="2" id="KW-0472">Membrane</keyword>
<comment type="function">
    <text evidence="1">Could be part of an ABC transporter complex.</text>
</comment>
<name>W9H8W6_9PROT</name>
<dbReference type="GO" id="GO:0043190">
    <property type="term" value="C:ATP-binding cassette (ABC) transporter complex"/>
    <property type="evidence" value="ECO:0007669"/>
    <property type="project" value="InterPro"/>
</dbReference>
<dbReference type="PANTHER" id="PTHR30188">
    <property type="entry name" value="ABC TRANSPORTER PERMEASE PROTEIN-RELATED"/>
    <property type="match status" value="1"/>
</dbReference>
<feature type="transmembrane region" description="Helical" evidence="2">
    <location>
        <begin position="242"/>
        <end position="271"/>
    </location>
</feature>
<feature type="transmembrane region" description="Helical" evidence="2">
    <location>
        <begin position="179"/>
        <end position="202"/>
    </location>
</feature>
<evidence type="ECO:0000256" key="2">
    <source>
        <dbReference type="RuleBase" id="RU362044"/>
    </source>
</evidence>
<dbReference type="NCBIfam" id="TIGR00056">
    <property type="entry name" value="MlaE family lipid ABC transporter permease subunit"/>
    <property type="match status" value="1"/>
</dbReference>
<evidence type="ECO:0000256" key="1">
    <source>
        <dbReference type="ARBA" id="ARBA00003787"/>
    </source>
</evidence>
<comment type="subcellular location">
    <subcellularLocation>
        <location evidence="2">Cell inner membrane</location>
        <topology evidence="2">Multi-pass membrane protein</topology>
    </subcellularLocation>
</comment>
<feature type="transmembrane region" description="Helical" evidence="2">
    <location>
        <begin position="291"/>
        <end position="311"/>
    </location>
</feature>
<dbReference type="InterPro" id="IPR030802">
    <property type="entry name" value="Permease_MalE"/>
</dbReference>
<dbReference type="Pfam" id="PF01740">
    <property type="entry name" value="STAS"/>
    <property type="match status" value="1"/>
</dbReference>
<dbReference type="GO" id="GO:0005548">
    <property type="term" value="F:phospholipid transporter activity"/>
    <property type="evidence" value="ECO:0007669"/>
    <property type="project" value="TreeGrafter"/>
</dbReference>
<reference evidence="4 5" key="1">
    <citation type="submission" date="2013-08" db="EMBL/GenBank/DDBJ databases">
        <title>The genome sequence of Skermanella stibiiresistens.</title>
        <authorList>
            <person name="Zhu W."/>
            <person name="Wang G."/>
        </authorList>
    </citation>
    <scope>NUCLEOTIDE SEQUENCE [LARGE SCALE GENOMIC DNA]</scope>
    <source>
        <strain evidence="4 5">SB22</strain>
    </source>
</reference>
<dbReference type="Gene3D" id="3.30.750.24">
    <property type="entry name" value="STAS domain"/>
    <property type="match status" value="1"/>
</dbReference>